<dbReference type="PRINTS" id="PR00039">
    <property type="entry name" value="HTHLYSR"/>
</dbReference>
<organism evidence="6 7">
    <name type="scientific">Pseudorhodobacter turbinis</name>
    <dbReference type="NCBI Taxonomy" id="2500533"/>
    <lineage>
        <taxon>Bacteria</taxon>
        <taxon>Pseudomonadati</taxon>
        <taxon>Pseudomonadota</taxon>
        <taxon>Alphaproteobacteria</taxon>
        <taxon>Rhodobacterales</taxon>
        <taxon>Paracoccaceae</taxon>
        <taxon>Pseudorhodobacter</taxon>
    </lineage>
</organism>
<keyword evidence="4" id="KW-0804">Transcription</keyword>
<dbReference type="AlphaFoldDB" id="A0A4P8EKN5"/>
<evidence type="ECO:0000256" key="2">
    <source>
        <dbReference type="ARBA" id="ARBA00023015"/>
    </source>
</evidence>
<dbReference type="RefSeq" id="WP_137195105.1">
    <property type="nucleotide sequence ID" value="NZ_CP039965.1"/>
</dbReference>
<evidence type="ECO:0000259" key="5">
    <source>
        <dbReference type="PROSITE" id="PS50931"/>
    </source>
</evidence>
<dbReference type="SUPFAM" id="SSF46785">
    <property type="entry name" value="Winged helix' DNA-binding domain"/>
    <property type="match status" value="1"/>
</dbReference>
<accession>A0A4P8EKN5</accession>
<evidence type="ECO:0000256" key="3">
    <source>
        <dbReference type="ARBA" id="ARBA00023125"/>
    </source>
</evidence>
<dbReference type="GO" id="GO:0003677">
    <property type="term" value="F:DNA binding"/>
    <property type="evidence" value="ECO:0007669"/>
    <property type="project" value="UniProtKB-KW"/>
</dbReference>
<dbReference type="InterPro" id="IPR000847">
    <property type="entry name" value="LysR_HTH_N"/>
</dbReference>
<dbReference type="OrthoDB" id="9815174at2"/>
<keyword evidence="7" id="KW-1185">Reference proteome</keyword>
<reference evidence="6 7" key="1">
    <citation type="submission" date="2019-05" db="EMBL/GenBank/DDBJ databases">
        <title>Pseudorhodobacter turbinis sp. nov., isolated from the gut of the Korean turban shell.</title>
        <authorList>
            <person name="Jeong Y.-S."/>
            <person name="Kang W.-R."/>
            <person name="Bae J.-W."/>
        </authorList>
    </citation>
    <scope>NUCLEOTIDE SEQUENCE [LARGE SCALE GENOMIC DNA]</scope>
    <source>
        <strain evidence="6 7">S12M18</strain>
        <plasmid evidence="6 7">unnamed1</plasmid>
    </source>
</reference>
<dbReference type="InterPro" id="IPR058163">
    <property type="entry name" value="LysR-type_TF_proteobact-type"/>
</dbReference>
<keyword evidence="6" id="KW-0614">Plasmid</keyword>
<dbReference type="FunFam" id="1.10.10.10:FF:000001">
    <property type="entry name" value="LysR family transcriptional regulator"/>
    <property type="match status" value="1"/>
</dbReference>
<geneLocation type="plasmid" evidence="6 7">
    <name>unnamed1</name>
</geneLocation>
<sequence length="284" mass="31170">MSGAPFKTPPLEWIRAFEAAARCGSFTAAAAETGLTQSAISQRIGNLEKKLGTPLFFRRARAVELTVDGEAWLPHVRTALTNLRDSSEALFGSGRGQMTISASQSIIDLWLLPRLERLCGIAEGQLIIQSMVLGAHEADVDDVIRIRYGSGGWPHDHKLELFSEKIAPLASPELLKRDCHWTDWPRIACSGSRPGWNSWATRFGISTTPVPQLRFDTFLSALGAARAGMGVILASLPLCEKDIQDGRLVRLSDETIEHHESYWAIAGPDAIARSQWDELANVLT</sequence>
<dbReference type="Pfam" id="PF03466">
    <property type="entry name" value="LysR_substrate"/>
    <property type="match status" value="1"/>
</dbReference>
<feature type="domain" description="HTH lysR-type" evidence="5">
    <location>
        <begin position="9"/>
        <end position="66"/>
    </location>
</feature>
<dbReference type="EMBL" id="CP039965">
    <property type="protein sequence ID" value="QCO57305.1"/>
    <property type="molecule type" value="Genomic_DNA"/>
</dbReference>
<dbReference type="InterPro" id="IPR036390">
    <property type="entry name" value="WH_DNA-bd_sf"/>
</dbReference>
<evidence type="ECO:0000256" key="1">
    <source>
        <dbReference type="ARBA" id="ARBA00009437"/>
    </source>
</evidence>
<keyword evidence="3" id="KW-0238">DNA-binding</keyword>
<evidence type="ECO:0000256" key="4">
    <source>
        <dbReference type="ARBA" id="ARBA00023163"/>
    </source>
</evidence>
<comment type="similarity">
    <text evidence="1">Belongs to the LysR transcriptional regulatory family.</text>
</comment>
<dbReference type="SUPFAM" id="SSF53850">
    <property type="entry name" value="Periplasmic binding protein-like II"/>
    <property type="match status" value="1"/>
</dbReference>
<dbReference type="Pfam" id="PF00126">
    <property type="entry name" value="HTH_1"/>
    <property type="match status" value="1"/>
</dbReference>
<dbReference type="PROSITE" id="PS50931">
    <property type="entry name" value="HTH_LYSR"/>
    <property type="match status" value="1"/>
</dbReference>
<name>A0A4P8EKN5_9RHOB</name>
<dbReference type="GO" id="GO:0003700">
    <property type="term" value="F:DNA-binding transcription factor activity"/>
    <property type="evidence" value="ECO:0007669"/>
    <property type="project" value="InterPro"/>
</dbReference>
<dbReference type="PANTHER" id="PTHR30537">
    <property type="entry name" value="HTH-TYPE TRANSCRIPTIONAL REGULATOR"/>
    <property type="match status" value="1"/>
</dbReference>
<protein>
    <submittedName>
        <fullName evidence="6">LysR family transcriptional regulator</fullName>
    </submittedName>
</protein>
<dbReference type="Proteomes" id="UP000298631">
    <property type="component" value="Plasmid unnamed1"/>
</dbReference>
<proteinExistence type="inferred from homology"/>
<dbReference type="KEGG" id="pseb:EOK75_16305"/>
<dbReference type="Gene3D" id="1.10.10.10">
    <property type="entry name" value="Winged helix-like DNA-binding domain superfamily/Winged helix DNA-binding domain"/>
    <property type="match status" value="1"/>
</dbReference>
<keyword evidence="2" id="KW-0805">Transcription regulation</keyword>
<evidence type="ECO:0000313" key="6">
    <source>
        <dbReference type="EMBL" id="QCO57305.1"/>
    </source>
</evidence>
<dbReference type="InterPro" id="IPR005119">
    <property type="entry name" value="LysR_subst-bd"/>
</dbReference>
<evidence type="ECO:0000313" key="7">
    <source>
        <dbReference type="Proteomes" id="UP000298631"/>
    </source>
</evidence>
<gene>
    <name evidence="6" type="ORF">EOK75_16305</name>
</gene>
<dbReference type="InterPro" id="IPR036388">
    <property type="entry name" value="WH-like_DNA-bd_sf"/>
</dbReference>
<dbReference type="PANTHER" id="PTHR30537:SF5">
    <property type="entry name" value="HTH-TYPE TRANSCRIPTIONAL ACTIVATOR TTDR-RELATED"/>
    <property type="match status" value="1"/>
</dbReference>
<dbReference type="Gene3D" id="3.40.190.10">
    <property type="entry name" value="Periplasmic binding protein-like II"/>
    <property type="match status" value="2"/>
</dbReference>